<protein>
    <submittedName>
        <fullName evidence="1">HAD family hydrolase</fullName>
        <ecNumber evidence="1">3.-.-.-</ecNumber>
    </submittedName>
</protein>
<dbReference type="SUPFAM" id="SSF56784">
    <property type="entry name" value="HAD-like"/>
    <property type="match status" value="1"/>
</dbReference>
<dbReference type="EC" id="3.-.-.-" evidence="1"/>
<dbReference type="Proteomes" id="UP001596138">
    <property type="component" value="Unassembled WGS sequence"/>
</dbReference>
<organism evidence="1 2">
    <name type="scientific">Longivirga aurantiaca</name>
    <dbReference type="NCBI Taxonomy" id="1837743"/>
    <lineage>
        <taxon>Bacteria</taxon>
        <taxon>Bacillati</taxon>
        <taxon>Actinomycetota</taxon>
        <taxon>Actinomycetes</taxon>
        <taxon>Sporichthyales</taxon>
        <taxon>Sporichthyaceae</taxon>
        <taxon>Longivirga</taxon>
    </lineage>
</organism>
<dbReference type="InterPro" id="IPR023214">
    <property type="entry name" value="HAD_sf"/>
</dbReference>
<reference evidence="2" key="1">
    <citation type="journal article" date="2019" name="Int. J. Syst. Evol. Microbiol.">
        <title>The Global Catalogue of Microorganisms (GCM) 10K type strain sequencing project: providing services to taxonomists for standard genome sequencing and annotation.</title>
        <authorList>
            <consortium name="The Broad Institute Genomics Platform"/>
            <consortium name="The Broad Institute Genome Sequencing Center for Infectious Disease"/>
            <person name="Wu L."/>
            <person name="Ma J."/>
        </authorList>
    </citation>
    <scope>NUCLEOTIDE SEQUENCE [LARGE SCALE GENOMIC DNA]</scope>
    <source>
        <strain evidence="2">CGMCC 4.7317</strain>
    </source>
</reference>
<proteinExistence type="predicted"/>
<keyword evidence="2" id="KW-1185">Reference proteome</keyword>
<name>A0ABW1SWB1_9ACTN</name>
<dbReference type="Gene3D" id="3.40.50.1000">
    <property type="entry name" value="HAD superfamily/HAD-like"/>
    <property type="match status" value="1"/>
</dbReference>
<dbReference type="EMBL" id="JBHSTI010000002">
    <property type="protein sequence ID" value="MFC6236687.1"/>
    <property type="molecule type" value="Genomic_DNA"/>
</dbReference>
<dbReference type="GO" id="GO:0016787">
    <property type="term" value="F:hydrolase activity"/>
    <property type="evidence" value="ECO:0007669"/>
    <property type="project" value="UniProtKB-KW"/>
</dbReference>
<dbReference type="PANTHER" id="PTHR43434:SF1">
    <property type="entry name" value="PHOSPHOGLYCOLATE PHOSPHATASE"/>
    <property type="match status" value="1"/>
</dbReference>
<dbReference type="RefSeq" id="WP_386763724.1">
    <property type="nucleotide sequence ID" value="NZ_JBHSTI010000002.1"/>
</dbReference>
<evidence type="ECO:0000313" key="1">
    <source>
        <dbReference type="EMBL" id="MFC6236687.1"/>
    </source>
</evidence>
<sequence>MGEHPVDLGLDTGWTSATRACMAILGDLPAGELWTAVDRAIAVHEHAAVDRSVTMPGATQFVEVTADRPTAVVTLLPPDVAAAVLARHGMAIDVVVGRDPVVRPKPSGDGLRTALELLGEDAATAVMVGDSSWDAAAARDAGVRFVGVHAPRSEFVDVDPQAPVCSSLADVLLHVSR</sequence>
<dbReference type="Pfam" id="PF00702">
    <property type="entry name" value="Hydrolase"/>
    <property type="match status" value="1"/>
</dbReference>
<dbReference type="InterPro" id="IPR050155">
    <property type="entry name" value="HAD-like_hydrolase_sf"/>
</dbReference>
<dbReference type="InterPro" id="IPR036412">
    <property type="entry name" value="HAD-like_sf"/>
</dbReference>
<accession>A0ABW1SWB1</accession>
<comment type="caution">
    <text evidence="1">The sequence shown here is derived from an EMBL/GenBank/DDBJ whole genome shotgun (WGS) entry which is preliminary data.</text>
</comment>
<keyword evidence="1" id="KW-0378">Hydrolase</keyword>
<evidence type="ECO:0000313" key="2">
    <source>
        <dbReference type="Proteomes" id="UP001596138"/>
    </source>
</evidence>
<dbReference type="PANTHER" id="PTHR43434">
    <property type="entry name" value="PHOSPHOGLYCOLATE PHOSPHATASE"/>
    <property type="match status" value="1"/>
</dbReference>
<gene>
    <name evidence="1" type="ORF">ACFQGU_02265</name>
</gene>